<feature type="non-terminal residue" evidence="1">
    <location>
        <position position="40"/>
    </location>
</feature>
<dbReference type="EMBL" id="CAJVQB010110334">
    <property type="protein sequence ID" value="CAG8852208.1"/>
    <property type="molecule type" value="Genomic_DNA"/>
</dbReference>
<keyword evidence="2" id="KW-1185">Reference proteome</keyword>
<proteinExistence type="predicted"/>
<gene>
    <name evidence="1" type="ORF">GMARGA_LOCUS41115</name>
</gene>
<organism evidence="1 2">
    <name type="scientific">Gigaspora margarita</name>
    <dbReference type="NCBI Taxonomy" id="4874"/>
    <lineage>
        <taxon>Eukaryota</taxon>
        <taxon>Fungi</taxon>
        <taxon>Fungi incertae sedis</taxon>
        <taxon>Mucoromycota</taxon>
        <taxon>Glomeromycotina</taxon>
        <taxon>Glomeromycetes</taxon>
        <taxon>Diversisporales</taxon>
        <taxon>Gigasporaceae</taxon>
        <taxon>Gigaspora</taxon>
    </lineage>
</organism>
<evidence type="ECO:0000313" key="1">
    <source>
        <dbReference type="EMBL" id="CAG8852208.1"/>
    </source>
</evidence>
<name>A0ABN7XDE6_GIGMA</name>
<comment type="caution">
    <text evidence="1">The sequence shown here is derived from an EMBL/GenBank/DDBJ whole genome shotgun (WGS) entry which is preliminary data.</text>
</comment>
<reference evidence="1 2" key="1">
    <citation type="submission" date="2021-06" db="EMBL/GenBank/DDBJ databases">
        <authorList>
            <person name="Kallberg Y."/>
            <person name="Tangrot J."/>
            <person name="Rosling A."/>
        </authorList>
    </citation>
    <scope>NUCLEOTIDE SEQUENCE [LARGE SCALE GENOMIC DNA]</scope>
    <source>
        <strain evidence="1 2">120-4 pot B 10/14</strain>
    </source>
</reference>
<protein>
    <submittedName>
        <fullName evidence="1">12107_t:CDS:1</fullName>
    </submittedName>
</protein>
<feature type="non-terminal residue" evidence="1">
    <location>
        <position position="1"/>
    </location>
</feature>
<sequence>EINHLACIKGVEMGVNSLLWSIMALANRSQQGYIRYESDG</sequence>
<evidence type="ECO:0000313" key="2">
    <source>
        <dbReference type="Proteomes" id="UP000789901"/>
    </source>
</evidence>
<accession>A0ABN7XDE6</accession>
<dbReference type="Proteomes" id="UP000789901">
    <property type="component" value="Unassembled WGS sequence"/>
</dbReference>